<dbReference type="GO" id="GO:0016746">
    <property type="term" value="F:acyltransferase activity"/>
    <property type="evidence" value="ECO:0007669"/>
    <property type="project" value="UniProtKB-KW"/>
</dbReference>
<feature type="domain" description="N-acetyltransferase" evidence="1">
    <location>
        <begin position="5"/>
        <end position="177"/>
    </location>
</feature>
<gene>
    <name evidence="2" type="ORF">QNI29_18960</name>
</gene>
<dbReference type="InterPro" id="IPR000182">
    <property type="entry name" value="GNAT_dom"/>
</dbReference>
<dbReference type="CDD" id="cd04301">
    <property type="entry name" value="NAT_SF"/>
    <property type="match status" value="1"/>
</dbReference>
<dbReference type="EMBL" id="CP126446">
    <property type="protein sequence ID" value="WIF97780.1"/>
    <property type="molecule type" value="Genomic_DNA"/>
</dbReference>
<sequence>MGGNKVYRKVTNVEYNSQFNELWRQTCEEGGAKYLDKQDDATRYIITHRKEIVGTIEFLPRNPEKHSLVEGYFDFVNNELVPCEKEGVFEIGKFTVKKGYRGRGISEDLLLIVADHAREYNVKWYFAALNEKLYKRFTERFNLELIQVGSSISISSGVIVPVIYNVGEVLQNSKKLNWYISLIKAKKILLKNQ</sequence>
<keyword evidence="2" id="KW-0012">Acyltransferase</keyword>
<dbReference type="SUPFAM" id="SSF55729">
    <property type="entry name" value="Acyl-CoA N-acyltransferases (Nat)"/>
    <property type="match status" value="1"/>
</dbReference>
<dbReference type="Proteomes" id="UP001236652">
    <property type="component" value="Chromosome"/>
</dbReference>
<dbReference type="RefSeq" id="WP_255688484.1">
    <property type="nucleotide sequence ID" value="NZ_CP126446.1"/>
</dbReference>
<proteinExistence type="predicted"/>
<dbReference type="InterPro" id="IPR016181">
    <property type="entry name" value="Acyl_CoA_acyltransferase"/>
</dbReference>
<dbReference type="EC" id="2.3.1.-" evidence="2"/>
<keyword evidence="2" id="KW-0808">Transferase</keyword>
<dbReference type="Gene3D" id="3.40.630.30">
    <property type="match status" value="1"/>
</dbReference>
<accession>A0ABY8UZF0</accession>
<organism evidence="2 3">
    <name type="scientific">Pontibacillus chungwhensis</name>
    <dbReference type="NCBI Taxonomy" id="265426"/>
    <lineage>
        <taxon>Bacteria</taxon>
        <taxon>Bacillati</taxon>
        <taxon>Bacillota</taxon>
        <taxon>Bacilli</taxon>
        <taxon>Bacillales</taxon>
        <taxon>Bacillaceae</taxon>
        <taxon>Pontibacillus</taxon>
    </lineage>
</organism>
<name>A0ABY8UZF0_9BACI</name>
<evidence type="ECO:0000259" key="1">
    <source>
        <dbReference type="PROSITE" id="PS51186"/>
    </source>
</evidence>
<evidence type="ECO:0000313" key="3">
    <source>
        <dbReference type="Proteomes" id="UP001236652"/>
    </source>
</evidence>
<keyword evidence="3" id="KW-1185">Reference proteome</keyword>
<evidence type="ECO:0000313" key="2">
    <source>
        <dbReference type="EMBL" id="WIF97780.1"/>
    </source>
</evidence>
<dbReference type="Pfam" id="PF00583">
    <property type="entry name" value="Acetyltransf_1"/>
    <property type="match status" value="1"/>
</dbReference>
<dbReference type="PROSITE" id="PS51186">
    <property type="entry name" value="GNAT"/>
    <property type="match status" value="1"/>
</dbReference>
<protein>
    <submittedName>
        <fullName evidence="2">GNAT family N-acetyltransferase</fullName>
        <ecNumber evidence="2">2.3.1.-</ecNumber>
    </submittedName>
</protein>
<reference evidence="2 3" key="1">
    <citation type="submission" date="2023-05" db="EMBL/GenBank/DDBJ databases">
        <title>Comparative genomics reveals the evidence of polycyclic aromatic hydrocarbons degradation in moderately halophilic genus Pontibacillus.</title>
        <authorList>
            <person name="Yang H."/>
            <person name="Qian Z."/>
        </authorList>
    </citation>
    <scope>NUCLEOTIDE SEQUENCE [LARGE SCALE GENOMIC DNA]</scope>
    <source>
        <strain evidence="3">HN14</strain>
    </source>
</reference>